<dbReference type="Proteomes" id="UP001498398">
    <property type="component" value="Unassembled WGS sequence"/>
</dbReference>
<reference evidence="3 4" key="1">
    <citation type="submission" date="2024-01" db="EMBL/GenBank/DDBJ databases">
        <title>A draft genome for the cacao thread blight pathogen Marasmiellus scandens.</title>
        <authorList>
            <person name="Baruah I.K."/>
            <person name="Leung J."/>
            <person name="Bukari Y."/>
            <person name="Amoako-Attah I."/>
            <person name="Meinhardt L.W."/>
            <person name="Bailey B.A."/>
            <person name="Cohen S.P."/>
        </authorList>
    </citation>
    <scope>NUCLEOTIDE SEQUENCE [LARGE SCALE GENOMIC DNA]</scope>
    <source>
        <strain evidence="3 4">GH-19</strain>
    </source>
</reference>
<evidence type="ECO:0000256" key="1">
    <source>
        <dbReference type="SAM" id="Phobius"/>
    </source>
</evidence>
<proteinExistence type="predicted"/>
<comment type="caution">
    <text evidence="3">The sequence shown here is derived from an EMBL/GenBank/DDBJ whole genome shotgun (WGS) entry which is preliminary data.</text>
</comment>
<keyword evidence="1" id="KW-1133">Transmembrane helix</keyword>
<keyword evidence="2" id="KW-0732">Signal</keyword>
<sequence>MFPILLAGLAGGAATFLSRSRVNVGVDDTRIVRTFLGDARVNKILSQLGENLEELDKKIVSSFLGDKKVQTVLSNTNMVLEGLNNDGHYIAEQVVESLRQLSSSLEILFITLAIMTAMYVLGKLYCKIVEARRPKFSISFITTDSNGRNKVMVVEGAGRVQELLSNELIEAIGPASGRQIDRC</sequence>
<keyword evidence="1" id="KW-0812">Transmembrane</keyword>
<organism evidence="3 4">
    <name type="scientific">Marasmiellus scandens</name>
    <dbReference type="NCBI Taxonomy" id="2682957"/>
    <lineage>
        <taxon>Eukaryota</taxon>
        <taxon>Fungi</taxon>
        <taxon>Dikarya</taxon>
        <taxon>Basidiomycota</taxon>
        <taxon>Agaricomycotina</taxon>
        <taxon>Agaricomycetes</taxon>
        <taxon>Agaricomycetidae</taxon>
        <taxon>Agaricales</taxon>
        <taxon>Marasmiineae</taxon>
        <taxon>Omphalotaceae</taxon>
        <taxon>Marasmiellus</taxon>
    </lineage>
</organism>
<feature type="signal peptide" evidence="2">
    <location>
        <begin position="1"/>
        <end position="15"/>
    </location>
</feature>
<name>A0ABR1JI55_9AGAR</name>
<protein>
    <submittedName>
        <fullName evidence="3">Uncharacterized protein</fullName>
    </submittedName>
</protein>
<gene>
    <name evidence="3" type="ORF">VKT23_010210</name>
</gene>
<accession>A0ABR1JI55</accession>
<keyword evidence="4" id="KW-1185">Reference proteome</keyword>
<keyword evidence="1" id="KW-0472">Membrane</keyword>
<dbReference type="EMBL" id="JBANRG010000019">
    <property type="protein sequence ID" value="KAK7457866.1"/>
    <property type="molecule type" value="Genomic_DNA"/>
</dbReference>
<feature type="chain" id="PRO_5047089213" evidence="2">
    <location>
        <begin position="16"/>
        <end position="183"/>
    </location>
</feature>
<feature type="transmembrane region" description="Helical" evidence="1">
    <location>
        <begin position="107"/>
        <end position="126"/>
    </location>
</feature>
<evidence type="ECO:0000313" key="4">
    <source>
        <dbReference type="Proteomes" id="UP001498398"/>
    </source>
</evidence>
<evidence type="ECO:0000313" key="3">
    <source>
        <dbReference type="EMBL" id="KAK7457866.1"/>
    </source>
</evidence>
<evidence type="ECO:0000256" key="2">
    <source>
        <dbReference type="SAM" id="SignalP"/>
    </source>
</evidence>